<dbReference type="InterPro" id="IPR016938">
    <property type="entry name" value="UPF0317"/>
</dbReference>
<dbReference type="Pfam" id="PF07286">
    <property type="entry name" value="D-Glu_cyclase"/>
    <property type="match status" value="1"/>
</dbReference>
<evidence type="ECO:0000313" key="4">
    <source>
        <dbReference type="EMBL" id="HIZ22172.1"/>
    </source>
</evidence>
<dbReference type="EC" id="4.2.1.-" evidence="3"/>
<dbReference type="FunFam" id="3.30.2040.10:FF:000001">
    <property type="entry name" value="D-glutamate cyclase, mitochondrial"/>
    <property type="match status" value="1"/>
</dbReference>
<dbReference type="Gene3D" id="3.40.1640.10">
    <property type="entry name" value="PSTPO5379-like"/>
    <property type="match status" value="1"/>
</dbReference>
<accession>A0A9D2ITU6</accession>
<name>A0A9D2ITU6_9FIRM</name>
<dbReference type="AlphaFoldDB" id="A0A9D2ITU6"/>
<dbReference type="GO" id="GO:0016829">
    <property type="term" value="F:lyase activity"/>
    <property type="evidence" value="ECO:0007669"/>
    <property type="project" value="UniProtKB-KW"/>
</dbReference>
<comment type="similarity">
    <text evidence="1 3">Belongs to the D-glutamate cyclase family.</text>
</comment>
<dbReference type="EMBL" id="DXBU01000070">
    <property type="protein sequence ID" value="HIZ22172.1"/>
    <property type="molecule type" value="Genomic_DNA"/>
</dbReference>
<dbReference type="NCBIfam" id="NF003969">
    <property type="entry name" value="PRK05463.1"/>
    <property type="match status" value="1"/>
</dbReference>
<evidence type="ECO:0000313" key="5">
    <source>
        <dbReference type="Proteomes" id="UP000824041"/>
    </source>
</evidence>
<evidence type="ECO:0000256" key="3">
    <source>
        <dbReference type="HAMAP-Rule" id="MF_01830"/>
    </source>
</evidence>
<reference evidence="4" key="1">
    <citation type="journal article" date="2021" name="PeerJ">
        <title>Extensive microbial diversity within the chicken gut microbiome revealed by metagenomics and culture.</title>
        <authorList>
            <person name="Gilroy R."/>
            <person name="Ravi A."/>
            <person name="Getino M."/>
            <person name="Pursley I."/>
            <person name="Horton D.L."/>
            <person name="Alikhan N.F."/>
            <person name="Baker D."/>
            <person name="Gharbi K."/>
            <person name="Hall N."/>
            <person name="Watson M."/>
            <person name="Adriaenssens E.M."/>
            <person name="Foster-Nyarko E."/>
            <person name="Jarju S."/>
            <person name="Secka A."/>
            <person name="Antonio M."/>
            <person name="Oren A."/>
            <person name="Chaudhuri R.R."/>
            <person name="La Ragione R."/>
            <person name="Hildebrand F."/>
            <person name="Pallen M.J."/>
        </authorList>
    </citation>
    <scope>NUCLEOTIDE SEQUENCE</scope>
    <source>
        <strain evidence="4">14324</strain>
    </source>
</reference>
<dbReference type="Proteomes" id="UP000824041">
    <property type="component" value="Unassembled WGS sequence"/>
</dbReference>
<evidence type="ECO:0000256" key="2">
    <source>
        <dbReference type="ARBA" id="ARBA00023239"/>
    </source>
</evidence>
<dbReference type="HAMAP" id="MF_01830">
    <property type="entry name" value="Hydro_lyase"/>
    <property type="match status" value="1"/>
</dbReference>
<gene>
    <name evidence="4" type="ORF">IAA21_05165</name>
</gene>
<organism evidence="4 5">
    <name type="scientific">Candidatus Blautia faecigallinarum</name>
    <dbReference type="NCBI Taxonomy" id="2838488"/>
    <lineage>
        <taxon>Bacteria</taxon>
        <taxon>Bacillati</taxon>
        <taxon>Bacillota</taxon>
        <taxon>Clostridia</taxon>
        <taxon>Lachnospirales</taxon>
        <taxon>Lachnospiraceae</taxon>
        <taxon>Blautia</taxon>
    </lineage>
</organism>
<comment type="caution">
    <text evidence="4">The sequence shown here is derived from an EMBL/GenBank/DDBJ whole genome shotgun (WGS) entry which is preliminary data.</text>
</comment>
<evidence type="ECO:0000256" key="1">
    <source>
        <dbReference type="ARBA" id="ARBA00007896"/>
    </source>
</evidence>
<dbReference type="InterPro" id="IPR009906">
    <property type="entry name" value="D-Glu_cyclase"/>
</dbReference>
<dbReference type="PANTHER" id="PTHR32022:SF10">
    <property type="entry name" value="D-GLUTAMATE CYCLASE, MITOCHONDRIAL"/>
    <property type="match status" value="1"/>
</dbReference>
<sequence length="269" mass="29959">MGNKKYSKEELRHMAPVEIRRLIRAGEIDEPTCGMADGYAQGNLVILPKEYAYDFLLYAQRNPKPCPILEVSDAGSRNFVQMGEDSDIARDFPRYRIYEYGKMTGEYTDVSSFWRDDFVSFLIGCSFSFEADLLENNVPVRQIEEGRNVPMYDTSIPCQPAGVFHGNMVVSMRPIPSGLIPKAVQITAAMARVHGAPVHIGNPAEIGIKDINAPDYGEAVTIRPGEIPVFWACGVTPQNAVIQSKLPFVITHAPGHMFITDVRNADLKY</sequence>
<dbReference type="Gene3D" id="3.30.2040.10">
    <property type="entry name" value="PSTPO5379-like domain"/>
    <property type="match status" value="1"/>
</dbReference>
<protein>
    <recommendedName>
        <fullName evidence="3">Putative hydro-lyase IAA21_05165</fullName>
        <ecNumber evidence="3">4.2.1.-</ecNumber>
    </recommendedName>
</protein>
<reference evidence="4" key="2">
    <citation type="submission" date="2021-04" db="EMBL/GenBank/DDBJ databases">
        <authorList>
            <person name="Gilroy R."/>
        </authorList>
    </citation>
    <scope>NUCLEOTIDE SEQUENCE</scope>
    <source>
        <strain evidence="4">14324</strain>
    </source>
</reference>
<dbReference type="PANTHER" id="PTHR32022">
    <property type="entry name" value="D-GLUTAMATE CYCLASE, MITOCHONDRIAL"/>
    <property type="match status" value="1"/>
</dbReference>
<proteinExistence type="inferred from homology"/>
<dbReference type="InterPro" id="IPR038021">
    <property type="entry name" value="Putative_hydro-lyase"/>
</dbReference>
<dbReference type="SUPFAM" id="SSF160920">
    <property type="entry name" value="PSTPO5379-like"/>
    <property type="match status" value="1"/>
</dbReference>
<keyword evidence="2 3" id="KW-0456">Lyase</keyword>
<dbReference type="PIRSF" id="PIRSF029755">
    <property type="entry name" value="UCP029755"/>
    <property type="match status" value="1"/>
</dbReference>